<feature type="signal peptide" evidence="2">
    <location>
        <begin position="1"/>
        <end position="24"/>
    </location>
</feature>
<proteinExistence type="predicted"/>
<dbReference type="RefSeq" id="WP_169283372.1">
    <property type="nucleotide sequence ID" value="NZ_CP051680.1"/>
</dbReference>
<dbReference type="Pfam" id="PF01547">
    <property type="entry name" value="SBP_bac_1"/>
    <property type="match status" value="1"/>
</dbReference>
<keyword evidence="2" id="KW-0732">Signal</keyword>
<dbReference type="PROSITE" id="PS51257">
    <property type="entry name" value="PROKAR_LIPOPROTEIN"/>
    <property type="match status" value="1"/>
</dbReference>
<dbReference type="InterPro" id="IPR050490">
    <property type="entry name" value="Bact_solute-bd_prot1"/>
</dbReference>
<sequence length="438" mass="47639">MKTKKWSVLIIVMAMLTAMLSACGGDKNKENNASQTPAPSSSNAKPSGEKVELNMLIAESILGGIQDQLIEQFESSHPNIKVKVESIPDGSIFDTLRIRISSGEVPDLYQVNIGHVTTQMADQAGYLADLTDMEAMKGYAESVKNASTVNGKIANFSMGVGVLGLPYDKAALAAAGYSEPPKTWEELMALGKKMKDSGKDLLVYSSKWETGIGNVFHWAFGAQAIKDPAFKEAYLANKVDWSIPENRAVLQQGFERFKELNQYVRTGSFTNEYSIAQQAFTSGESAMVLGGTWEAGTYRGLNADLDLGFMNLPYMDEAANPYIFVPEDGLALNAQSKHIEEAKTFLNWLFGEAGNYVQVQKAKGNMSAITGVGELDASYSDVPNWLNTDRVVSFANTGPIPSPTWIALGQAAQQYTFDGKLDSAINKFIKAYDGTKSK</sequence>
<accession>A0A7Z2ZP60</accession>
<evidence type="ECO:0000313" key="3">
    <source>
        <dbReference type="EMBL" id="QJD87126.1"/>
    </source>
</evidence>
<dbReference type="Gene3D" id="3.40.190.10">
    <property type="entry name" value="Periplasmic binding protein-like II"/>
    <property type="match status" value="2"/>
</dbReference>
<dbReference type="PANTHER" id="PTHR43649:SF12">
    <property type="entry name" value="DIACETYLCHITOBIOSE BINDING PROTEIN DASA"/>
    <property type="match status" value="1"/>
</dbReference>
<feature type="region of interest" description="Disordered" evidence="1">
    <location>
        <begin position="27"/>
        <end position="48"/>
    </location>
</feature>
<gene>
    <name evidence="3" type="ORF">HH215_30750</name>
</gene>
<reference evidence="3 4" key="1">
    <citation type="submission" date="2020-04" db="EMBL/GenBank/DDBJ databases">
        <title>Genome sequencing of novel species.</title>
        <authorList>
            <person name="Heo J."/>
            <person name="Kim S.-J."/>
            <person name="Kim J.-S."/>
            <person name="Hong S.-B."/>
            <person name="Kwon S.-W."/>
        </authorList>
    </citation>
    <scope>NUCLEOTIDE SEQUENCE [LARGE SCALE GENOMIC DNA]</scope>
    <source>
        <strain evidence="3 4">MFER-1</strain>
    </source>
</reference>
<dbReference type="EMBL" id="CP051680">
    <property type="protein sequence ID" value="QJD87126.1"/>
    <property type="molecule type" value="Genomic_DNA"/>
</dbReference>
<evidence type="ECO:0000313" key="4">
    <source>
        <dbReference type="Proteomes" id="UP000502248"/>
    </source>
</evidence>
<name>A0A7Z2ZP60_9BACL</name>
<dbReference type="AlphaFoldDB" id="A0A7Z2ZP60"/>
<feature type="compositionally biased region" description="Polar residues" evidence="1">
    <location>
        <begin position="31"/>
        <end position="45"/>
    </location>
</feature>
<feature type="chain" id="PRO_5030906135" evidence="2">
    <location>
        <begin position="25"/>
        <end position="438"/>
    </location>
</feature>
<dbReference type="KEGG" id="cheb:HH215_30750"/>
<dbReference type="PANTHER" id="PTHR43649">
    <property type="entry name" value="ARABINOSE-BINDING PROTEIN-RELATED"/>
    <property type="match status" value="1"/>
</dbReference>
<evidence type="ECO:0000256" key="1">
    <source>
        <dbReference type="SAM" id="MobiDB-lite"/>
    </source>
</evidence>
<dbReference type="Proteomes" id="UP000502248">
    <property type="component" value="Chromosome"/>
</dbReference>
<evidence type="ECO:0000256" key="2">
    <source>
        <dbReference type="SAM" id="SignalP"/>
    </source>
</evidence>
<organism evidence="3 4">
    <name type="scientific">Cohnella herbarum</name>
    <dbReference type="NCBI Taxonomy" id="2728023"/>
    <lineage>
        <taxon>Bacteria</taxon>
        <taxon>Bacillati</taxon>
        <taxon>Bacillota</taxon>
        <taxon>Bacilli</taxon>
        <taxon>Bacillales</taxon>
        <taxon>Paenibacillaceae</taxon>
        <taxon>Cohnella</taxon>
    </lineage>
</organism>
<protein>
    <submittedName>
        <fullName evidence="3">Extracellular solute-binding protein</fullName>
    </submittedName>
</protein>
<dbReference type="InterPro" id="IPR006059">
    <property type="entry name" value="SBP"/>
</dbReference>
<dbReference type="SUPFAM" id="SSF53850">
    <property type="entry name" value="Periplasmic binding protein-like II"/>
    <property type="match status" value="1"/>
</dbReference>
<keyword evidence="4" id="KW-1185">Reference proteome</keyword>